<dbReference type="Proteomes" id="UP000000768">
    <property type="component" value="Chromosome 10"/>
</dbReference>
<dbReference type="OMA" id="MANCADQ"/>
<evidence type="ECO:0000313" key="3">
    <source>
        <dbReference type="Proteomes" id="UP000000768"/>
    </source>
</evidence>
<keyword evidence="1" id="KW-0472">Membrane</keyword>
<dbReference type="EMBL" id="CM000769">
    <property type="protein sequence ID" value="OQU76462.1"/>
    <property type="molecule type" value="Genomic_DNA"/>
</dbReference>
<reference evidence="3" key="2">
    <citation type="journal article" date="2018" name="Plant J.">
        <title>The Sorghum bicolor reference genome: improved assembly, gene annotations, a transcriptome atlas, and signatures of genome organization.</title>
        <authorList>
            <person name="McCormick R.F."/>
            <person name="Truong S.K."/>
            <person name="Sreedasyam A."/>
            <person name="Jenkins J."/>
            <person name="Shu S."/>
            <person name="Sims D."/>
            <person name="Kennedy M."/>
            <person name="Amirebrahimi M."/>
            <person name="Weers B.D."/>
            <person name="McKinley B."/>
            <person name="Mattison A."/>
            <person name="Morishige D.T."/>
            <person name="Grimwood J."/>
            <person name="Schmutz J."/>
            <person name="Mullet J.E."/>
        </authorList>
    </citation>
    <scope>NUCLEOTIDE SEQUENCE [LARGE SCALE GENOMIC DNA]</scope>
    <source>
        <strain evidence="3">cv. BTx623</strain>
    </source>
</reference>
<keyword evidence="1" id="KW-0812">Transmembrane</keyword>
<keyword evidence="1" id="KW-1133">Transmembrane helix</keyword>
<evidence type="ECO:0000313" key="2">
    <source>
        <dbReference type="EMBL" id="OQU76462.1"/>
    </source>
</evidence>
<dbReference type="AlphaFoldDB" id="A0A1W0VT57"/>
<keyword evidence="3" id="KW-1185">Reference proteome</keyword>
<evidence type="ECO:0000256" key="1">
    <source>
        <dbReference type="SAM" id="Phobius"/>
    </source>
</evidence>
<sequence length="182" mass="21073">MANCADQATPIDSYNDGAPLIEFSENPIPDLGIGVDVGMQGHRGVAEFMPRYREQYGFNFPTLNLPSLNENPLTFPPRKTLLALASWIVTTLAKVFLHIIQSGAWLSVMFLALVEKDSTTTFVWRLRAPLPKHLIFNIILMLLNQPTVNVNRLWRQPLRRHRRDDFLPFLELSWFRREPRQF</sequence>
<feature type="transmembrane region" description="Helical" evidence="1">
    <location>
        <begin position="134"/>
        <end position="154"/>
    </location>
</feature>
<name>A0A1W0VT57_SORBI</name>
<reference evidence="2 3" key="1">
    <citation type="journal article" date="2009" name="Nature">
        <title>The Sorghum bicolor genome and the diversification of grasses.</title>
        <authorList>
            <person name="Paterson A.H."/>
            <person name="Bowers J.E."/>
            <person name="Bruggmann R."/>
            <person name="Dubchak I."/>
            <person name="Grimwood J."/>
            <person name="Gundlach H."/>
            <person name="Haberer G."/>
            <person name="Hellsten U."/>
            <person name="Mitros T."/>
            <person name="Poliakov A."/>
            <person name="Schmutz J."/>
            <person name="Spannagl M."/>
            <person name="Tang H."/>
            <person name="Wang X."/>
            <person name="Wicker T."/>
            <person name="Bharti A.K."/>
            <person name="Chapman J."/>
            <person name="Feltus F.A."/>
            <person name="Gowik U."/>
            <person name="Grigoriev I.V."/>
            <person name="Lyons E."/>
            <person name="Maher C.A."/>
            <person name="Martis M."/>
            <person name="Narechania A."/>
            <person name="Otillar R.P."/>
            <person name="Penning B.W."/>
            <person name="Salamov A.A."/>
            <person name="Wang Y."/>
            <person name="Zhang L."/>
            <person name="Carpita N.C."/>
            <person name="Freeling M."/>
            <person name="Gingle A.R."/>
            <person name="Hash C.T."/>
            <person name="Keller B."/>
            <person name="Klein P."/>
            <person name="Kresovich S."/>
            <person name="McCann M.C."/>
            <person name="Ming R."/>
            <person name="Peterson D.G."/>
            <person name="Mehboob-ur-Rahman"/>
            <person name="Ware D."/>
            <person name="Westhoff P."/>
            <person name="Mayer K.F."/>
            <person name="Messing J."/>
            <person name="Rokhsar D.S."/>
        </authorList>
    </citation>
    <scope>NUCLEOTIDE SEQUENCE [LARGE SCALE GENOMIC DNA]</scope>
    <source>
        <strain evidence="3">cv. BTx623</strain>
    </source>
</reference>
<dbReference type="InParanoid" id="A0A1W0VT57"/>
<gene>
    <name evidence="2" type="ORF">SORBI_3010G148866</name>
</gene>
<accession>A0A1W0VT57</accession>
<feature type="transmembrane region" description="Helical" evidence="1">
    <location>
        <begin position="81"/>
        <end position="114"/>
    </location>
</feature>
<dbReference type="Gramene" id="OQU76462">
    <property type="protein sequence ID" value="OQU76462"/>
    <property type="gene ID" value="SORBI_3010G148866"/>
</dbReference>
<protein>
    <submittedName>
        <fullName evidence="2">Uncharacterized protein</fullName>
    </submittedName>
</protein>
<proteinExistence type="predicted"/>
<organism evidence="2 3">
    <name type="scientific">Sorghum bicolor</name>
    <name type="common">Sorghum</name>
    <name type="synonym">Sorghum vulgare</name>
    <dbReference type="NCBI Taxonomy" id="4558"/>
    <lineage>
        <taxon>Eukaryota</taxon>
        <taxon>Viridiplantae</taxon>
        <taxon>Streptophyta</taxon>
        <taxon>Embryophyta</taxon>
        <taxon>Tracheophyta</taxon>
        <taxon>Spermatophyta</taxon>
        <taxon>Magnoliopsida</taxon>
        <taxon>Liliopsida</taxon>
        <taxon>Poales</taxon>
        <taxon>Poaceae</taxon>
        <taxon>PACMAD clade</taxon>
        <taxon>Panicoideae</taxon>
        <taxon>Andropogonodae</taxon>
        <taxon>Andropogoneae</taxon>
        <taxon>Sorghinae</taxon>
        <taxon>Sorghum</taxon>
    </lineage>
</organism>